<dbReference type="AlphaFoldDB" id="A0A0A2XRJ6"/>
<evidence type="ECO:0000313" key="5">
    <source>
        <dbReference type="Proteomes" id="UP000030526"/>
    </source>
</evidence>
<accession>A0A0A2XRJ6</accession>
<proteinExistence type="predicted"/>
<keyword evidence="1" id="KW-0328">Glycosyltransferase</keyword>
<dbReference type="SUPFAM" id="SSF53756">
    <property type="entry name" value="UDP-Glycosyltransferase/glycogen phosphorylase"/>
    <property type="match status" value="1"/>
</dbReference>
<dbReference type="PANTHER" id="PTHR12526">
    <property type="entry name" value="GLYCOSYLTRANSFERASE"/>
    <property type="match status" value="1"/>
</dbReference>
<organism evidence="4 5">
    <name type="scientific">Gallibacterium anatis</name>
    <dbReference type="NCBI Taxonomy" id="750"/>
    <lineage>
        <taxon>Bacteria</taxon>
        <taxon>Pseudomonadati</taxon>
        <taxon>Pseudomonadota</taxon>
        <taxon>Gammaproteobacteria</taxon>
        <taxon>Pasteurellales</taxon>
        <taxon>Pasteurellaceae</taxon>
        <taxon>Gallibacterium</taxon>
    </lineage>
</organism>
<evidence type="ECO:0000256" key="1">
    <source>
        <dbReference type="ARBA" id="ARBA00022676"/>
    </source>
</evidence>
<dbReference type="EMBL" id="JPXS01000014">
    <property type="protein sequence ID" value="KGQ33320.1"/>
    <property type="molecule type" value="Genomic_DNA"/>
</dbReference>
<evidence type="ECO:0000313" key="4">
    <source>
        <dbReference type="EMBL" id="KGQ33320.1"/>
    </source>
</evidence>
<dbReference type="Proteomes" id="UP000030526">
    <property type="component" value="Unassembled WGS sequence"/>
</dbReference>
<protein>
    <recommendedName>
        <fullName evidence="3">Glycosyl transferase family 1 domain-containing protein</fullName>
    </recommendedName>
</protein>
<name>A0A0A2XRJ6_9PAST</name>
<reference evidence="4 5" key="1">
    <citation type="submission" date="2014-08" db="EMBL/GenBank/DDBJ databases">
        <title>Chaperone-usher fimbriae in a diverse selection of Gallibacterium genomes.</title>
        <authorList>
            <person name="Kudirkiene E."/>
            <person name="Bager R.J."/>
            <person name="Johnson T.J."/>
            <person name="Bojesen A.M."/>
        </authorList>
    </citation>
    <scope>NUCLEOTIDE SEQUENCE [LARGE SCALE GENOMIC DNA]</scope>
    <source>
        <strain evidence="4 5">20558/3kl.</strain>
    </source>
</reference>
<sequence length="407" mass="47212">MKTLCLFTNEFPYGNWEPYLETEVKYYRCFDKVYIFALQLRKDHAKTIRTVPDNIKVIPIAYAPKWKYLLNAFRVLFNSHLYQEIKQLLQQKRLNFARLINLFVFLSRADYEARQISKHITKEAIYNAIFYSYRFEYQPYVAILLNQKYGLNNKIICRTHGFDLYEERRPSTYIPCRQILLQNVDYVYPCSQDGEHYLQEKFPFFKEKVHASFLGTEDYGIGLEPNRQAFSIVSCSNLVPVKRIDLLIEALKLITNKPIRWVHFGDGPLLSSIQQSIKNLPENIQVELKGHIKNSELMKIYRQHAFDVFVNVSNSEGIPVSIMEANSFGIPAIATNVGGTAELVKTGTNGILIDVNATPQNIAQEILRILALPASDYTSLRKSTRAHWLKHFSAEVNYQKFVKAIQS</sequence>
<comment type="caution">
    <text evidence="4">The sequence shown here is derived from an EMBL/GenBank/DDBJ whole genome shotgun (WGS) entry which is preliminary data.</text>
</comment>
<dbReference type="InterPro" id="IPR001296">
    <property type="entry name" value="Glyco_trans_1"/>
</dbReference>
<dbReference type="Pfam" id="PF00534">
    <property type="entry name" value="Glycos_transf_1"/>
    <property type="match status" value="1"/>
</dbReference>
<feature type="domain" description="Glycosyl transferase family 1" evidence="3">
    <location>
        <begin position="230"/>
        <end position="383"/>
    </location>
</feature>
<dbReference type="PANTHER" id="PTHR12526:SF629">
    <property type="entry name" value="TEICHURONIC ACID BIOSYNTHESIS GLYCOSYLTRANSFERASE TUAH-RELATED"/>
    <property type="match status" value="1"/>
</dbReference>
<dbReference type="GO" id="GO:1901135">
    <property type="term" value="P:carbohydrate derivative metabolic process"/>
    <property type="evidence" value="ECO:0007669"/>
    <property type="project" value="UniProtKB-ARBA"/>
</dbReference>
<gene>
    <name evidence="4" type="ORF">JP32_02360</name>
</gene>
<evidence type="ECO:0000256" key="2">
    <source>
        <dbReference type="ARBA" id="ARBA00022679"/>
    </source>
</evidence>
<dbReference type="Gene3D" id="3.40.50.2000">
    <property type="entry name" value="Glycogen Phosphorylase B"/>
    <property type="match status" value="2"/>
</dbReference>
<dbReference type="GO" id="GO:0016757">
    <property type="term" value="F:glycosyltransferase activity"/>
    <property type="evidence" value="ECO:0007669"/>
    <property type="project" value="UniProtKB-KW"/>
</dbReference>
<keyword evidence="2" id="KW-0808">Transferase</keyword>
<evidence type="ECO:0000259" key="3">
    <source>
        <dbReference type="Pfam" id="PF00534"/>
    </source>
</evidence>
<dbReference type="RefSeq" id="WP_039083507.1">
    <property type="nucleotide sequence ID" value="NZ_JPXS01000014.1"/>
</dbReference>